<reference evidence="5" key="1">
    <citation type="submission" date="2017-11" db="EMBL/GenBank/DDBJ databases">
        <authorList>
            <person name="Blom J."/>
        </authorList>
    </citation>
    <scope>NUCLEOTIDE SEQUENCE [LARGE SCALE GENOMIC DNA]</scope>
</reference>
<dbReference type="Gene3D" id="3.40.50.1970">
    <property type="match status" value="1"/>
</dbReference>
<accession>A0A193SSX2</accession>
<comment type="similarity">
    <text evidence="1">Belongs to the iron-containing alcohol dehydrogenase family.</text>
</comment>
<feature type="domain" description="Alcohol dehydrogenase iron-type/glycerol dehydrogenase GldA" evidence="3">
    <location>
        <begin position="12"/>
        <end position="152"/>
    </location>
</feature>
<sequence length="152" mass="16226">MSASPFVYNGQPSRVIFGQDSLQQLEAKTERLGAKRALVLCTPKQQAQAEYIVQLLGDRAADIFDKAIMHVQIETAREAREVARKLGADCAVAIGGGSTTVLGKAIAIDSGLPILAIPTTYAGSEMTPVFGLTENGLKRTCKDPRVLPKTVI</sequence>
<protein>
    <submittedName>
        <fullName evidence="4">Maleylacetate reductase</fullName>
        <ecNumber evidence="4">1.3.1.32</ecNumber>
    </submittedName>
</protein>
<dbReference type="GO" id="GO:0004022">
    <property type="term" value="F:alcohol dehydrogenase (NAD+) activity"/>
    <property type="evidence" value="ECO:0007669"/>
    <property type="project" value="TreeGrafter"/>
</dbReference>
<dbReference type="InterPro" id="IPR039697">
    <property type="entry name" value="Alcohol_dehydrogenase_Fe"/>
</dbReference>
<dbReference type="GO" id="GO:0046872">
    <property type="term" value="F:metal ion binding"/>
    <property type="evidence" value="ECO:0007669"/>
    <property type="project" value="InterPro"/>
</dbReference>
<evidence type="ECO:0000313" key="4">
    <source>
        <dbReference type="EMBL" id="SOS21851.1"/>
    </source>
</evidence>
<dbReference type="PANTHER" id="PTHR11496:SF102">
    <property type="entry name" value="ALCOHOL DEHYDROGENASE 4"/>
    <property type="match status" value="1"/>
</dbReference>
<dbReference type="EMBL" id="LT963395">
    <property type="protein sequence ID" value="SOS21851.1"/>
    <property type="molecule type" value="Genomic_DNA"/>
</dbReference>
<evidence type="ECO:0000313" key="5">
    <source>
        <dbReference type="Proteomes" id="UP000239025"/>
    </source>
</evidence>
<dbReference type="InterPro" id="IPR001670">
    <property type="entry name" value="ADH_Fe/GldA"/>
</dbReference>
<proteinExistence type="inferred from homology"/>
<evidence type="ECO:0000259" key="3">
    <source>
        <dbReference type="Pfam" id="PF00465"/>
    </source>
</evidence>
<keyword evidence="5" id="KW-1185">Reference proteome</keyword>
<gene>
    <name evidence="4" type="primary">tftE</name>
    <name evidence="4" type="ORF">PL963_03764</name>
</gene>
<dbReference type="PANTHER" id="PTHR11496">
    <property type="entry name" value="ALCOHOL DEHYDROGENASE"/>
    <property type="match status" value="1"/>
</dbReference>
<dbReference type="SUPFAM" id="SSF56796">
    <property type="entry name" value="Dehydroquinate synthase-like"/>
    <property type="match status" value="1"/>
</dbReference>
<dbReference type="AlphaFoldDB" id="A0A193SSX2"/>
<dbReference type="Pfam" id="PF00465">
    <property type="entry name" value="Fe-ADH"/>
    <property type="match status" value="1"/>
</dbReference>
<name>A0A193SSX2_9PSED</name>
<dbReference type="GO" id="GO:0018506">
    <property type="term" value="F:maleylacetate reductase activity"/>
    <property type="evidence" value="ECO:0007669"/>
    <property type="project" value="UniProtKB-EC"/>
</dbReference>
<evidence type="ECO:0000256" key="1">
    <source>
        <dbReference type="ARBA" id="ARBA00007358"/>
    </source>
</evidence>
<organism evidence="4 5">
    <name type="scientific">Pseudomonas cerasi</name>
    <dbReference type="NCBI Taxonomy" id="1583341"/>
    <lineage>
        <taxon>Bacteria</taxon>
        <taxon>Pseudomonadati</taxon>
        <taxon>Pseudomonadota</taxon>
        <taxon>Gammaproteobacteria</taxon>
        <taxon>Pseudomonadales</taxon>
        <taxon>Pseudomonadaceae</taxon>
        <taxon>Pseudomonas</taxon>
    </lineage>
</organism>
<evidence type="ECO:0000256" key="2">
    <source>
        <dbReference type="ARBA" id="ARBA00023002"/>
    </source>
</evidence>
<dbReference type="Proteomes" id="UP000239025">
    <property type="component" value="Chromosome 1"/>
</dbReference>
<dbReference type="EC" id="1.3.1.32" evidence="4"/>
<keyword evidence="2 4" id="KW-0560">Oxidoreductase</keyword>